<dbReference type="InterPro" id="IPR010148">
    <property type="entry name" value="CRISPR-assoc_prot_CT1975"/>
</dbReference>
<evidence type="ECO:0000313" key="2">
    <source>
        <dbReference type="Proteomes" id="UP000542674"/>
    </source>
</evidence>
<comment type="caution">
    <text evidence="1">The sequence shown here is derived from an EMBL/GenBank/DDBJ whole genome shotgun (WGS) entry which is preliminary data.</text>
</comment>
<dbReference type="AlphaFoldDB" id="A0A7W7T221"/>
<dbReference type="NCBIfam" id="TIGR01869">
    <property type="entry name" value="casC_Cse4"/>
    <property type="match status" value="1"/>
</dbReference>
<evidence type="ECO:0000313" key="1">
    <source>
        <dbReference type="EMBL" id="MBB4965138.1"/>
    </source>
</evidence>
<proteinExistence type="predicted"/>
<dbReference type="Pfam" id="PF09344">
    <property type="entry name" value="Cas_CT1975"/>
    <property type="match status" value="1"/>
</dbReference>
<dbReference type="EMBL" id="JACHJS010000001">
    <property type="protein sequence ID" value="MBB4965138.1"/>
    <property type="molecule type" value="Genomic_DNA"/>
</dbReference>
<accession>A0A7W7T221</accession>
<protein>
    <submittedName>
        <fullName evidence="1">CRISPR system Cascade subunit CasC</fullName>
    </submittedName>
</protein>
<dbReference type="Proteomes" id="UP000542674">
    <property type="component" value="Unassembled WGS sequence"/>
</dbReference>
<organism evidence="1 2">
    <name type="scientific">Saccharothrix violaceirubra</name>
    <dbReference type="NCBI Taxonomy" id="413306"/>
    <lineage>
        <taxon>Bacteria</taxon>
        <taxon>Bacillati</taxon>
        <taxon>Actinomycetota</taxon>
        <taxon>Actinomycetes</taxon>
        <taxon>Pseudonocardiales</taxon>
        <taxon>Pseudonocardiaceae</taxon>
        <taxon>Saccharothrix</taxon>
    </lineage>
</organism>
<gene>
    <name evidence="1" type="ORF">F4559_002497</name>
</gene>
<keyword evidence="2" id="KW-1185">Reference proteome</keyword>
<name>A0A7W7T221_9PSEU</name>
<reference evidence="1 2" key="1">
    <citation type="submission" date="2020-08" db="EMBL/GenBank/DDBJ databases">
        <title>Sequencing the genomes of 1000 actinobacteria strains.</title>
        <authorList>
            <person name="Klenk H.-P."/>
        </authorList>
    </citation>
    <scope>NUCLEOTIDE SEQUENCE [LARGE SCALE GENOMIC DNA]</scope>
    <source>
        <strain evidence="1 2">DSM 45084</strain>
    </source>
</reference>
<sequence length="380" mass="41140">MPRTILDIHVIQTVPPSNINRDDTGSPKTAMYGGRRRARVSSQSWKRATRDAFDHLLDTDELGVRTKRVVELLSEAITDQVPELVDRSVKLAEAVLTAAGIKISQPRKKEALQESGYLLFLSNRQIASLAELAIEAAVAAGEDGKLDIAKADVRARADEAHSVDVSLFGRMVADATDLNVDAAAQVAHALSVHAVSNEYDYFTAVDDHKKRDDEEDAGAGMIGTVEFNSSTLYRYATLDVDRLRDNLGDDEATRRAAEAFVRAFVTSMPTGKQNTFANRTLPDVVLVVARESQSINLVGAFEEAIPDDAEGGRIVQAATRLAAHARELHEGFDETPVAAWVFGAGDRKVAPLAEIAERTTLGPTVEALGQLVSARLAERA</sequence>
<dbReference type="RefSeq" id="WP_184668551.1">
    <property type="nucleotide sequence ID" value="NZ_BAABAI010000013.1"/>
</dbReference>